<keyword evidence="7 17" id="KW-0732">Signal</keyword>
<evidence type="ECO:0000256" key="8">
    <source>
        <dbReference type="ARBA" id="ARBA00023004"/>
    </source>
</evidence>
<keyword evidence="4 14" id="KW-1134">Transmembrane beta strand</keyword>
<evidence type="ECO:0000259" key="18">
    <source>
        <dbReference type="Pfam" id="PF00593"/>
    </source>
</evidence>
<dbReference type="PANTHER" id="PTHR32552:SF68">
    <property type="entry name" value="FERRICHROME OUTER MEMBRANE TRANSPORTER_PHAGE RECEPTOR"/>
    <property type="match status" value="1"/>
</dbReference>
<reference evidence="20 21" key="1">
    <citation type="submission" date="2018-12" db="EMBL/GenBank/DDBJ databases">
        <title>Characterization and Draft Genome of Vibrio anguillarum J360 Marine Pathogen Isolated from an Outbreak in Lumpfish (Cyclopterus lumpus).</title>
        <authorList>
            <person name="Vasquez J.I."/>
            <person name="Cao T."/>
            <person name="Chakraborty S."/>
            <person name="Gnanagobal H."/>
            <person name="Wescot J."/>
            <person name="Boyce D."/>
            <person name="Santander J."/>
        </authorList>
    </citation>
    <scope>NUCLEOTIDE SEQUENCE [LARGE SCALE GENOMIC DNA]</scope>
    <source>
        <strain evidence="20 21">J360</strain>
    </source>
</reference>
<dbReference type="Gene3D" id="2.170.130.10">
    <property type="entry name" value="TonB-dependent receptor, plug domain"/>
    <property type="match status" value="1"/>
</dbReference>
<evidence type="ECO:0000256" key="13">
    <source>
        <dbReference type="ARBA" id="ARBA00023237"/>
    </source>
</evidence>
<dbReference type="InterPro" id="IPR010105">
    <property type="entry name" value="TonB_sidphr_rcpt"/>
</dbReference>
<gene>
    <name evidence="20" type="ORF">DYL72_06785</name>
</gene>
<evidence type="ECO:0000256" key="7">
    <source>
        <dbReference type="ARBA" id="ARBA00022729"/>
    </source>
</evidence>
<dbReference type="GO" id="GO:0038023">
    <property type="term" value="F:signaling receptor activity"/>
    <property type="evidence" value="ECO:0007669"/>
    <property type="project" value="InterPro"/>
</dbReference>
<keyword evidence="6 14" id="KW-0812">Transmembrane</keyword>
<feature type="domain" description="TonB-dependent receptor plug" evidence="19">
    <location>
        <begin position="58"/>
        <end position="157"/>
    </location>
</feature>
<evidence type="ECO:0000256" key="9">
    <source>
        <dbReference type="ARBA" id="ARBA00023065"/>
    </source>
</evidence>
<evidence type="ECO:0000256" key="4">
    <source>
        <dbReference type="ARBA" id="ARBA00022452"/>
    </source>
</evidence>
<keyword evidence="8" id="KW-0408">Iron</keyword>
<evidence type="ECO:0000256" key="6">
    <source>
        <dbReference type="ARBA" id="ARBA00022692"/>
    </source>
</evidence>
<dbReference type="PROSITE" id="PS52016">
    <property type="entry name" value="TONB_DEPENDENT_REC_3"/>
    <property type="match status" value="1"/>
</dbReference>
<dbReference type="NCBIfam" id="TIGR01783">
    <property type="entry name" value="TonB-siderophor"/>
    <property type="match status" value="1"/>
</dbReference>
<dbReference type="InterPro" id="IPR000531">
    <property type="entry name" value="Beta-barrel_TonB"/>
</dbReference>
<sequence>MDLIRPSLLGTAIHNILKISALPCLFMVSATAQAEQTPPPVLDTIVVTASALKVDTPTQETAKSVTVIERDELDQHNVQKLDEALRYTPGYTSPYGADNDAEWMFVRGFEPSVYLDGNRLYKEGFFAWTVEPFGLERVELVKGPSSVLYGESMPGGIANVVQKKPTDGAQHSVSLSVGNKNYQQLGVDIADWANQDGSQRYRLVAMVNQKEGELDGIESQRVYVAPSYAIDLSDQTTLTLMATFLKDNGVPQNGFFPSDGTLVALPNGETIAPNRNFGEPDHDDFDKTQLSFGYQLSHQLNDTWSLKQNFNYAYVDLYLRSSSAYQNAWQDSDPYTLARYTLINDGDAHSVTLDNNAQAQWQSSQFEHRLLAGFDIQYHQNKWLGNGTGSPVGVINSLNPTYGNVPDLSSSLYDNEIVKQQLGVYAQYQTKWQQKWVLNLGGRYDKIDVESKGLNKDELDDGQLSLNSGLIYLADNGLSPYVSYSESFYVISSLDFTTNKLYKPVESNQTEVGVKYMPSWLDGYVNLAWFDIDQKNATASTVGSNGALTTSQSGTKTNTQGLEVEARMAVTENLMLNASYTYLDAHTGEGTSQKRKSMIPRHLATGWASYDFAGLGIEGLTLGSGVRYTGTSVDASLDKKVPAYMLWDAMASYAINTQWDVQVNLNNILDDESFAGCDFGTCYYGESRRMVASVNYRW</sequence>
<evidence type="ECO:0000313" key="20">
    <source>
        <dbReference type="EMBL" id="AZS24799.1"/>
    </source>
</evidence>
<evidence type="ECO:0000256" key="5">
    <source>
        <dbReference type="ARBA" id="ARBA00022496"/>
    </source>
</evidence>
<evidence type="ECO:0000256" key="2">
    <source>
        <dbReference type="ARBA" id="ARBA00009810"/>
    </source>
</evidence>
<feature type="signal peptide" evidence="17">
    <location>
        <begin position="1"/>
        <end position="34"/>
    </location>
</feature>
<dbReference type="InterPro" id="IPR039426">
    <property type="entry name" value="TonB-dep_rcpt-like"/>
</dbReference>
<feature type="short sequence motif" description="TonB box" evidence="15">
    <location>
        <begin position="44"/>
        <end position="50"/>
    </location>
</feature>
<feature type="domain" description="TonB-dependent receptor-like beta-barrel" evidence="18">
    <location>
        <begin position="230"/>
        <end position="668"/>
    </location>
</feature>
<evidence type="ECO:0000256" key="15">
    <source>
        <dbReference type="PROSITE-ProRule" id="PRU10143"/>
    </source>
</evidence>
<dbReference type="Pfam" id="PF00593">
    <property type="entry name" value="TonB_dep_Rec_b-barrel"/>
    <property type="match status" value="1"/>
</dbReference>
<proteinExistence type="inferred from homology"/>
<dbReference type="SUPFAM" id="SSF56935">
    <property type="entry name" value="Porins"/>
    <property type="match status" value="1"/>
</dbReference>
<dbReference type="Gene3D" id="2.40.170.20">
    <property type="entry name" value="TonB-dependent receptor, beta-barrel domain"/>
    <property type="match status" value="1"/>
</dbReference>
<evidence type="ECO:0000313" key="21">
    <source>
        <dbReference type="Proteomes" id="UP000256923"/>
    </source>
</evidence>
<evidence type="ECO:0000256" key="16">
    <source>
        <dbReference type="RuleBase" id="RU003357"/>
    </source>
</evidence>
<evidence type="ECO:0000256" key="11">
    <source>
        <dbReference type="ARBA" id="ARBA00023136"/>
    </source>
</evidence>
<evidence type="ECO:0000256" key="1">
    <source>
        <dbReference type="ARBA" id="ARBA00004571"/>
    </source>
</evidence>
<evidence type="ECO:0000256" key="3">
    <source>
        <dbReference type="ARBA" id="ARBA00022448"/>
    </source>
</evidence>
<dbReference type="AlphaFoldDB" id="A0A289GFD4"/>
<keyword evidence="9" id="KW-0406">Ion transport</keyword>
<dbReference type="Proteomes" id="UP000256923">
    <property type="component" value="Chromosome 1"/>
</dbReference>
<dbReference type="PANTHER" id="PTHR32552">
    <property type="entry name" value="FERRICHROME IRON RECEPTOR-RELATED"/>
    <property type="match status" value="1"/>
</dbReference>
<evidence type="ECO:0000259" key="19">
    <source>
        <dbReference type="Pfam" id="PF07715"/>
    </source>
</evidence>
<accession>A0A289GFD4</accession>
<dbReference type="GO" id="GO:0009279">
    <property type="term" value="C:cell outer membrane"/>
    <property type="evidence" value="ECO:0007669"/>
    <property type="project" value="UniProtKB-SubCell"/>
</dbReference>
<keyword evidence="12 20" id="KW-0675">Receptor</keyword>
<evidence type="ECO:0000256" key="12">
    <source>
        <dbReference type="ARBA" id="ARBA00023170"/>
    </source>
</evidence>
<keyword evidence="10 15" id="KW-0798">TonB box</keyword>
<protein>
    <submittedName>
        <fullName evidence="20">TonB-dependent siderophore receptor</fullName>
    </submittedName>
</protein>
<dbReference type="PROSITE" id="PS00430">
    <property type="entry name" value="TONB_DEPENDENT_REC_1"/>
    <property type="match status" value="1"/>
</dbReference>
<dbReference type="InterPro" id="IPR037066">
    <property type="entry name" value="Plug_dom_sf"/>
</dbReference>
<dbReference type="InterPro" id="IPR012910">
    <property type="entry name" value="Plug_dom"/>
</dbReference>
<dbReference type="EMBL" id="CP034672">
    <property type="protein sequence ID" value="AZS24799.1"/>
    <property type="molecule type" value="Genomic_DNA"/>
</dbReference>
<keyword evidence="3 14" id="KW-0813">Transport</keyword>
<dbReference type="Pfam" id="PF07715">
    <property type="entry name" value="Plug"/>
    <property type="match status" value="1"/>
</dbReference>
<dbReference type="CDD" id="cd01347">
    <property type="entry name" value="ligand_gated_channel"/>
    <property type="match status" value="1"/>
</dbReference>
<dbReference type="RefSeq" id="WP_019282793.1">
    <property type="nucleotide sequence ID" value="NZ_CP023054.1"/>
</dbReference>
<comment type="similarity">
    <text evidence="2 14 16">Belongs to the TonB-dependent receptor family.</text>
</comment>
<evidence type="ECO:0000256" key="10">
    <source>
        <dbReference type="ARBA" id="ARBA00023077"/>
    </source>
</evidence>
<keyword evidence="5" id="KW-0410">Iron transport</keyword>
<keyword evidence="11 14" id="KW-0472">Membrane</keyword>
<comment type="subcellular location">
    <subcellularLocation>
        <location evidence="1 14">Cell outer membrane</location>
        <topology evidence="1 14">Multi-pass membrane protein</topology>
    </subcellularLocation>
</comment>
<dbReference type="GO" id="GO:0015891">
    <property type="term" value="P:siderophore transport"/>
    <property type="evidence" value="ECO:0007669"/>
    <property type="project" value="InterPro"/>
</dbReference>
<name>A0A289GFD4_VIBAN</name>
<feature type="chain" id="PRO_5044380303" evidence="17">
    <location>
        <begin position="35"/>
        <end position="698"/>
    </location>
</feature>
<evidence type="ECO:0000256" key="17">
    <source>
        <dbReference type="SAM" id="SignalP"/>
    </source>
</evidence>
<dbReference type="InterPro" id="IPR010916">
    <property type="entry name" value="TonB_box_CS"/>
</dbReference>
<dbReference type="GO" id="GO:0015344">
    <property type="term" value="F:siderophore uptake transmembrane transporter activity"/>
    <property type="evidence" value="ECO:0007669"/>
    <property type="project" value="TreeGrafter"/>
</dbReference>
<organism evidence="20 21">
    <name type="scientific">Vibrio anguillarum</name>
    <name type="common">Listonella anguillarum</name>
    <dbReference type="NCBI Taxonomy" id="55601"/>
    <lineage>
        <taxon>Bacteria</taxon>
        <taxon>Pseudomonadati</taxon>
        <taxon>Pseudomonadota</taxon>
        <taxon>Gammaproteobacteria</taxon>
        <taxon>Vibrionales</taxon>
        <taxon>Vibrionaceae</taxon>
        <taxon>Vibrio</taxon>
    </lineage>
</organism>
<evidence type="ECO:0000256" key="14">
    <source>
        <dbReference type="PROSITE-ProRule" id="PRU01360"/>
    </source>
</evidence>
<dbReference type="InterPro" id="IPR036942">
    <property type="entry name" value="Beta-barrel_TonB_sf"/>
</dbReference>
<keyword evidence="13 14" id="KW-0998">Cell outer membrane</keyword>